<keyword evidence="2" id="KW-0472">Membrane</keyword>
<evidence type="ECO:0000256" key="2">
    <source>
        <dbReference type="SAM" id="Phobius"/>
    </source>
</evidence>
<comment type="caution">
    <text evidence="3">The sequence shown here is derived from an EMBL/GenBank/DDBJ whole genome shotgun (WGS) entry which is preliminary data.</text>
</comment>
<keyword evidence="2" id="KW-0812">Transmembrane</keyword>
<feature type="compositionally biased region" description="Basic and acidic residues" evidence="1">
    <location>
        <begin position="224"/>
        <end position="241"/>
    </location>
</feature>
<feature type="compositionally biased region" description="Basic and acidic residues" evidence="1">
    <location>
        <begin position="279"/>
        <end position="300"/>
    </location>
</feature>
<feature type="compositionally biased region" description="Polar residues" evidence="1">
    <location>
        <begin position="301"/>
        <end position="314"/>
    </location>
</feature>
<feature type="compositionally biased region" description="Polar residues" evidence="1">
    <location>
        <begin position="68"/>
        <end position="79"/>
    </location>
</feature>
<proteinExistence type="predicted"/>
<feature type="non-terminal residue" evidence="3">
    <location>
        <position position="362"/>
    </location>
</feature>
<gene>
    <name evidence="3" type="ORF">BaRGS_00024588</name>
</gene>
<accession>A0ABD0KAU2</accession>
<feature type="region of interest" description="Disordered" evidence="1">
    <location>
        <begin position="120"/>
        <end position="143"/>
    </location>
</feature>
<dbReference type="EMBL" id="JACVVK020000214">
    <property type="protein sequence ID" value="KAK7484218.1"/>
    <property type="molecule type" value="Genomic_DNA"/>
</dbReference>
<feature type="compositionally biased region" description="Basic and acidic residues" evidence="1">
    <location>
        <begin position="329"/>
        <end position="349"/>
    </location>
</feature>
<sequence>DVVDCTNGHCYVADGYSYTERTGSLQVIEIPSAEKRFEGRYQCQYDTPEPQQLKACTLLVQEFVVETPENSTPVSTETEGPSGDSEGKGVIVAAVVVPIVVVLALVATVVAFIVNRKQDSDPQSIRRRGKTGSDNSMEYKTPLNPQDECLIDLHEEDGSCVQQHAETEAEEGDKKSSADRFRPSKCQAKEETGSDDSMESKTPLNTQDACIVDLHGEDGSCVDHCQHHPETEAEEGDKKSSADSLLNSAHLKMRRIQSTGSVRKEQDTDPLAMDTPTDNYKDHSPNEEKTSADGLPDTKRQNPTTTPAFSTGIEQDTDPLALDTPTDNYQDHSPNEEKTSADGLPDAKRQNPTTTPAYSTGI</sequence>
<organism evidence="3 4">
    <name type="scientific">Batillaria attramentaria</name>
    <dbReference type="NCBI Taxonomy" id="370345"/>
    <lineage>
        <taxon>Eukaryota</taxon>
        <taxon>Metazoa</taxon>
        <taxon>Spiralia</taxon>
        <taxon>Lophotrochozoa</taxon>
        <taxon>Mollusca</taxon>
        <taxon>Gastropoda</taxon>
        <taxon>Caenogastropoda</taxon>
        <taxon>Sorbeoconcha</taxon>
        <taxon>Cerithioidea</taxon>
        <taxon>Batillariidae</taxon>
        <taxon>Batillaria</taxon>
    </lineage>
</organism>
<evidence type="ECO:0000256" key="1">
    <source>
        <dbReference type="SAM" id="MobiDB-lite"/>
    </source>
</evidence>
<name>A0ABD0KAU2_9CAEN</name>
<protein>
    <submittedName>
        <fullName evidence="3">Uncharacterized protein</fullName>
    </submittedName>
</protein>
<feature type="region of interest" description="Disordered" evidence="1">
    <location>
        <begin position="218"/>
        <end position="362"/>
    </location>
</feature>
<feature type="transmembrane region" description="Helical" evidence="2">
    <location>
        <begin position="90"/>
        <end position="114"/>
    </location>
</feature>
<feature type="compositionally biased region" description="Low complexity" evidence="1">
    <location>
        <begin position="318"/>
        <end position="327"/>
    </location>
</feature>
<feature type="region of interest" description="Disordered" evidence="1">
    <location>
        <begin position="162"/>
        <end position="203"/>
    </location>
</feature>
<feature type="compositionally biased region" description="Polar residues" evidence="1">
    <location>
        <begin position="350"/>
        <end position="362"/>
    </location>
</feature>
<evidence type="ECO:0000313" key="4">
    <source>
        <dbReference type="Proteomes" id="UP001519460"/>
    </source>
</evidence>
<feature type="region of interest" description="Disordered" evidence="1">
    <location>
        <begin position="67"/>
        <end position="86"/>
    </location>
</feature>
<keyword evidence="4" id="KW-1185">Reference proteome</keyword>
<dbReference type="Proteomes" id="UP001519460">
    <property type="component" value="Unassembled WGS sequence"/>
</dbReference>
<feature type="compositionally biased region" description="Basic and acidic residues" evidence="1">
    <location>
        <begin position="172"/>
        <end position="192"/>
    </location>
</feature>
<feature type="non-terminal residue" evidence="3">
    <location>
        <position position="1"/>
    </location>
</feature>
<dbReference type="AlphaFoldDB" id="A0ABD0KAU2"/>
<keyword evidence="2" id="KW-1133">Transmembrane helix</keyword>
<evidence type="ECO:0000313" key="3">
    <source>
        <dbReference type="EMBL" id="KAK7484218.1"/>
    </source>
</evidence>
<reference evidence="3 4" key="1">
    <citation type="journal article" date="2023" name="Sci. Data">
        <title>Genome assembly of the Korean intertidal mud-creeper Batillaria attramentaria.</title>
        <authorList>
            <person name="Patra A.K."/>
            <person name="Ho P.T."/>
            <person name="Jun S."/>
            <person name="Lee S.J."/>
            <person name="Kim Y."/>
            <person name="Won Y.J."/>
        </authorList>
    </citation>
    <scope>NUCLEOTIDE SEQUENCE [LARGE SCALE GENOMIC DNA]</scope>
    <source>
        <strain evidence="3">Wonlab-2016</strain>
    </source>
</reference>